<dbReference type="Pfam" id="PF15630">
    <property type="entry name" value="CENP-S"/>
    <property type="match status" value="1"/>
</dbReference>
<dbReference type="AlphaFoldDB" id="A0A0N5AA22"/>
<dbReference type="PANTHER" id="PTHR22980:SF0">
    <property type="entry name" value="CENTROMERE PROTEIN S"/>
    <property type="match status" value="1"/>
</dbReference>
<feature type="compositionally biased region" description="Basic and acidic residues" evidence="6">
    <location>
        <begin position="15"/>
        <end position="29"/>
    </location>
</feature>
<evidence type="ECO:0000256" key="4">
    <source>
        <dbReference type="ARBA" id="ARBA00023125"/>
    </source>
</evidence>
<dbReference type="GO" id="GO:0000712">
    <property type="term" value="P:resolution of meiotic recombination intermediates"/>
    <property type="evidence" value="ECO:0007669"/>
    <property type="project" value="TreeGrafter"/>
</dbReference>
<proteinExistence type="inferred from homology"/>
<feature type="region of interest" description="Disordered" evidence="6">
    <location>
        <begin position="153"/>
        <end position="183"/>
    </location>
</feature>
<evidence type="ECO:0000313" key="7">
    <source>
        <dbReference type="Proteomes" id="UP000046393"/>
    </source>
</evidence>
<dbReference type="InterPro" id="IPR029003">
    <property type="entry name" value="CENP-S/Mhf1"/>
</dbReference>
<dbReference type="GO" id="GO:0003677">
    <property type="term" value="F:DNA binding"/>
    <property type="evidence" value="ECO:0007669"/>
    <property type="project" value="UniProtKB-KW"/>
</dbReference>
<evidence type="ECO:0000256" key="1">
    <source>
        <dbReference type="ARBA" id="ARBA00006612"/>
    </source>
</evidence>
<dbReference type="Gene3D" id="1.10.20.10">
    <property type="entry name" value="Histone, subunit A"/>
    <property type="match status" value="1"/>
</dbReference>
<keyword evidence="7" id="KW-1185">Reference proteome</keyword>
<keyword evidence="5" id="KW-0234">DNA repair</keyword>
<keyword evidence="4" id="KW-0238">DNA-binding</keyword>
<feature type="region of interest" description="Disordered" evidence="6">
    <location>
        <begin position="1"/>
        <end position="30"/>
    </location>
</feature>
<comment type="similarity">
    <text evidence="1">Belongs to the TAF9 family. CENP-S/MHF1 subfamily.</text>
</comment>
<dbReference type="GO" id="GO:0003682">
    <property type="term" value="F:chromatin binding"/>
    <property type="evidence" value="ECO:0007669"/>
    <property type="project" value="TreeGrafter"/>
</dbReference>
<evidence type="ECO:0000256" key="5">
    <source>
        <dbReference type="ARBA" id="ARBA00023204"/>
    </source>
</evidence>
<dbReference type="WBParaSite" id="SMUV_0000098401-mRNA-1">
    <property type="protein sequence ID" value="SMUV_0000098401-mRNA-1"/>
    <property type="gene ID" value="SMUV_0000098401"/>
</dbReference>
<evidence type="ECO:0000313" key="8">
    <source>
        <dbReference type="WBParaSite" id="SMUV_0000098401-mRNA-1"/>
    </source>
</evidence>
<evidence type="ECO:0000256" key="6">
    <source>
        <dbReference type="SAM" id="MobiDB-lite"/>
    </source>
</evidence>
<dbReference type="InterPro" id="IPR009072">
    <property type="entry name" value="Histone-fold"/>
</dbReference>
<reference evidence="8" key="1">
    <citation type="submission" date="2017-02" db="UniProtKB">
        <authorList>
            <consortium name="WormBaseParasite"/>
        </authorList>
    </citation>
    <scope>IDENTIFICATION</scope>
</reference>
<sequence length="422" mass="47031">MIEDCQDEGSFVKTDTSKTSKKVDSKNQSDCESSENSIRMKLFSGLYYGCIQISRDINKEINDEFGKSVEFDGSVLAQTTRLLLDALTNTWPADLLKFAKHGRRSNVNVADFLLLFRKNKSLTEFINNFNEEQHAKRSKQIVKDSTSSAKESDCLVASSTVPPNSVDSKVKKKSTRNSSVRSTSTGAVDIKKFLNRSSKFKKTAAETDCVSAINTPVLKKRKCDLPNYKLDNDKEENSQPTALAENVELEHLTPEDVLLTCTSMAKRLCLKDNEIEQKSIPSRCIRKSSCSANEKKIVDNDKIFFDLDENSRDSFDGVDWDAIDSIGNDSVGFTAFHFESDDDDDDFRSASDLVKGRDFLEQNKTGDSSKCDLATNKECSTSAKSAADRTIGSQLRNRMADDADSLSVSSENEYNMDATVFD</sequence>
<dbReference type="PANTHER" id="PTHR22980">
    <property type="entry name" value="CORTISTATIN"/>
    <property type="match status" value="1"/>
</dbReference>
<organism evidence="7 8">
    <name type="scientific">Syphacia muris</name>
    <dbReference type="NCBI Taxonomy" id="451379"/>
    <lineage>
        <taxon>Eukaryota</taxon>
        <taxon>Metazoa</taxon>
        <taxon>Ecdysozoa</taxon>
        <taxon>Nematoda</taxon>
        <taxon>Chromadorea</taxon>
        <taxon>Rhabditida</taxon>
        <taxon>Spirurina</taxon>
        <taxon>Oxyuridomorpha</taxon>
        <taxon>Oxyuroidea</taxon>
        <taxon>Oxyuridae</taxon>
        <taxon>Syphacia</taxon>
    </lineage>
</organism>
<evidence type="ECO:0000256" key="3">
    <source>
        <dbReference type="ARBA" id="ARBA00022763"/>
    </source>
</evidence>
<dbReference type="Proteomes" id="UP000046393">
    <property type="component" value="Unplaced"/>
</dbReference>
<protein>
    <recommendedName>
        <fullName evidence="2">Centromere protein S</fullName>
    </recommendedName>
</protein>
<dbReference type="GO" id="GO:0006281">
    <property type="term" value="P:DNA repair"/>
    <property type="evidence" value="ECO:0007669"/>
    <property type="project" value="UniProtKB-KW"/>
</dbReference>
<name>A0A0N5AA22_9BILA</name>
<dbReference type="GO" id="GO:0071821">
    <property type="term" value="C:FANCM-MHF complex"/>
    <property type="evidence" value="ECO:0007669"/>
    <property type="project" value="InterPro"/>
</dbReference>
<dbReference type="GO" id="GO:0046982">
    <property type="term" value="F:protein heterodimerization activity"/>
    <property type="evidence" value="ECO:0007669"/>
    <property type="project" value="InterPro"/>
</dbReference>
<accession>A0A0N5AA22</accession>
<dbReference type="GO" id="GO:0031297">
    <property type="term" value="P:replication fork processing"/>
    <property type="evidence" value="ECO:0007669"/>
    <property type="project" value="TreeGrafter"/>
</dbReference>
<dbReference type="STRING" id="451379.A0A0N5AA22"/>
<feature type="compositionally biased region" description="Polar residues" evidence="6">
    <location>
        <begin position="157"/>
        <end position="167"/>
    </location>
</feature>
<keyword evidence="3" id="KW-0227">DNA damage</keyword>
<evidence type="ECO:0000256" key="2">
    <source>
        <dbReference type="ARBA" id="ARBA00016400"/>
    </source>
</evidence>